<comment type="similarity">
    <text evidence="1">Belongs to the bacterial ribosomal protein bL12 family.</text>
</comment>
<feature type="domain" description="Large ribosomal subunit protein bL12 oligomerization" evidence="5">
    <location>
        <begin position="156"/>
        <end position="202"/>
    </location>
</feature>
<keyword evidence="3" id="KW-0687">Ribonucleoprotein</keyword>
<sequence>MNRGRLMLRRNIMQWRSLSKGSVVHKKSMAQNQIAVATDTLRPRHRLRIRRFVVGKKSMIQYQIVLTIHQEHSVRTTNLRIWSLCQGLYLNTEYGLWTYGYGVCVGAFILKSHLKLIKVQATSCAVSQQAQAQVQTSLEALKIPQPEGEVKIFSPKIEKLVTDISQLNLLEVADLSDALKKRLNLPDTPVMAMGSFAPAGAAQVSAEDEEEAAPKKVQTSFTVKLVKFDDKQKVALIKEIKNLLEGMNLVQAKKFVESAPTIVKGDIGKDEAEKLKEALVKVGAVIEID</sequence>
<evidence type="ECO:0000256" key="2">
    <source>
        <dbReference type="ARBA" id="ARBA00022980"/>
    </source>
</evidence>
<dbReference type="EMBL" id="OB797821">
    <property type="protein sequence ID" value="CAD7434580.1"/>
    <property type="molecule type" value="Genomic_DNA"/>
</dbReference>
<proteinExistence type="inferred from homology"/>
<evidence type="ECO:0000313" key="6">
    <source>
        <dbReference type="EMBL" id="CAD7434580.1"/>
    </source>
</evidence>
<protein>
    <recommendedName>
        <fullName evidence="7">39S ribosomal protein L12, mitochondrial</fullName>
    </recommendedName>
</protein>
<dbReference type="GO" id="GO:0005762">
    <property type="term" value="C:mitochondrial large ribosomal subunit"/>
    <property type="evidence" value="ECO:0007669"/>
    <property type="project" value="TreeGrafter"/>
</dbReference>
<dbReference type="GO" id="GO:0003729">
    <property type="term" value="F:mRNA binding"/>
    <property type="evidence" value="ECO:0007669"/>
    <property type="project" value="TreeGrafter"/>
</dbReference>
<dbReference type="SUPFAM" id="SSF48300">
    <property type="entry name" value="Ribosomal protein L7/12, oligomerisation (N-terminal) domain"/>
    <property type="match status" value="1"/>
</dbReference>
<dbReference type="AlphaFoldDB" id="A0A7R9HU74"/>
<name>A0A7R9HU74_9NEOP</name>
<dbReference type="PANTHER" id="PTHR45987">
    <property type="entry name" value="39S RIBOSOMAL PROTEIN L12"/>
    <property type="match status" value="1"/>
</dbReference>
<dbReference type="Gene3D" id="3.30.1390.10">
    <property type="match status" value="1"/>
</dbReference>
<feature type="domain" description="Large ribosomal subunit protein bL12 C-terminal" evidence="4">
    <location>
        <begin position="221"/>
        <end position="288"/>
    </location>
</feature>
<dbReference type="InterPro" id="IPR013823">
    <property type="entry name" value="Ribosomal_bL12_C"/>
</dbReference>
<dbReference type="Pfam" id="PF00542">
    <property type="entry name" value="Ribosomal_L12"/>
    <property type="match status" value="1"/>
</dbReference>
<dbReference type="InterPro" id="IPR036235">
    <property type="entry name" value="Ribosomal_bL12_oligo_N_sf"/>
</dbReference>
<reference evidence="6" key="1">
    <citation type="submission" date="2020-11" db="EMBL/GenBank/DDBJ databases">
        <authorList>
            <person name="Tran Van P."/>
        </authorList>
    </citation>
    <scope>NUCLEOTIDE SEQUENCE</scope>
</reference>
<accession>A0A7R9HU74</accession>
<dbReference type="Pfam" id="PF16320">
    <property type="entry name" value="Ribosomal_L12_N"/>
    <property type="match status" value="1"/>
</dbReference>
<evidence type="ECO:0000259" key="4">
    <source>
        <dbReference type="Pfam" id="PF00542"/>
    </source>
</evidence>
<gene>
    <name evidence="6" type="ORF">TMSB3V08_LOCUS11230</name>
</gene>
<dbReference type="SUPFAM" id="SSF54736">
    <property type="entry name" value="ClpS-like"/>
    <property type="match status" value="1"/>
</dbReference>
<dbReference type="FunFam" id="3.30.1390.10:FF:000001">
    <property type="entry name" value="50S ribosomal protein L7/L12"/>
    <property type="match status" value="1"/>
</dbReference>
<dbReference type="PANTHER" id="PTHR45987:SF4">
    <property type="entry name" value="LARGE RIBOSOMAL SUBUNIT PROTEIN BL12M"/>
    <property type="match status" value="1"/>
</dbReference>
<dbReference type="GO" id="GO:0006412">
    <property type="term" value="P:translation"/>
    <property type="evidence" value="ECO:0007669"/>
    <property type="project" value="InterPro"/>
</dbReference>
<dbReference type="Gene3D" id="1.20.5.710">
    <property type="entry name" value="Single helix bin"/>
    <property type="match status" value="1"/>
</dbReference>
<keyword evidence="2" id="KW-0689">Ribosomal protein</keyword>
<dbReference type="InterPro" id="IPR014719">
    <property type="entry name" value="Ribosomal_bL12_C/ClpS-like"/>
</dbReference>
<organism evidence="6">
    <name type="scientific">Timema monikensis</name>
    <dbReference type="NCBI Taxonomy" id="170555"/>
    <lineage>
        <taxon>Eukaryota</taxon>
        <taxon>Metazoa</taxon>
        <taxon>Ecdysozoa</taxon>
        <taxon>Arthropoda</taxon>
        <taxon>Hexapoda</taxon>
        <taxon>Insecta</taxon>
        <taxon>Pterygota</taxon>
        <taxon>Neoptera</taxon>
        <taxon>Polyneoptera</taxon>
        <taxon>Phasmatodea</taxon>
        <taxon>Timematodea</taxon>
        <taxon>Timematoidea</taxon>
        <taxon>Timematidae</taxon>
        <taxon>Timema</taxon>
    </lineage>
</organism>
<evidence type="ECO:0008006" key="7">
    <source>
        <dbReference type="Google" id="ProtNLM"/>
    </source>
</evidence>
<dbReference type="InterPro" id="IPR000206">
    <property type="entry name" value="Ribosomal_bL12"/>
</dbReference>
<evidence type="ECO:0000259" key="5">
    <source>
        <dbReference type="Pfam" id="PF16320"/>
    </source>
</evidence>
<dbReference type="InterPro" id="IPR008932">
    <property type="entry name" value="Ribosomal_bL12_oligo"/>
</dbReference>
<evidence type="ECO:0000256" key="3">
    <source>
        <dbReference type="ARBA" id="ARBA00023274"/>
    </source>
</evidence>
<dbReference type="GO" id="GO:0003735">
    <property type="term" value="F:structural constituent of ribosome"/>
    <property type="evidence" value="ECO:0007669"/>
    <property type="project" value="InterPro"/>
</dbReference>
<evidence type="ECO:0000256" key="1">
    <source>
        <dbReference type="ARBA" id="ARBA00007197"/>
    </source>
</evidence>